<keyword evidence="3" id="KW-1185">Reference proteome</keyword>
<evidence type="ECO:0000313" key="3">
    <source>
        <dbReference type="Proteomes" id="UP001300496"/>
    </source>
</evidence>
<gene>
    <name evidence="2" type="ORF">N4R40_05520</name>
</gene>
<dbReference type="EMBL" id="JAODOR010000005">
    <property type="protein sequence ID" value="MCT9001820.1"/>
    <property type="molecule type" value="Genomic_DNA"/>
</dbReference>
<keyword evidence="1" id="KW-0812">Transmembrane</keyword>
<feature type="transmembrane region" description="Helical" evidence="1">
    <location>
        <begin position="43"/>
        <end position="61"/>
    </location>
</feature>
<protein>
    <recommendedName>
        <fullName evidence="4">Acyltransferase 3 domain-containing protein</fullName>
    </recommendedName>
</protein>
<evidence type="ECO:0008006" key="4">
    <source>
        <dbReference type="Google" id="ProtNLM"/>
    </source>
</evidence>
<keyword evidence="1" id="KW-1133">Transmembrane helix</keyword>
<name>A0ABT2PB79_9MICO</name>
<comment type="caution">
    <text evidence="2">The sequence shown here is derived from an EMBL/GenBank/DDBJ whole genome shotgun (WGS) entry which is preliminary data.</text>
</comment>
<proteinExistence type="predicted"/>
<sequence>MALALWTAALPFARRVPRSVAIAAFVCIAVARPFLPGEEGSDLYIRMLAYGVFFAVGVCYREQLFSAIDNLRLPLFVAAISGYGITTWVGIATPITAGFTAITFPIQFGSAALLLMYACALACRSGRVATWLSWYGERTLPIYVTHSLIFFALASTSWWGEIVAGNLVMRWGTPLLLAMAASAVGIVLSDLSRGSAIVRLLFSPPASLLHSEAGGSRR</sequence>
<feature type="transmembrane region" description="Helical" evidence="1">
    <location>
        <begin position="171"/>
        <end position="191"/>
    </location>
</feature>
<dbReference type="RefSeq" id="WP_261606369.1">
    <property type="nucleotide sequence ID" value="NZ_JAODOR010000005.1"/>
</dbReference>
<evidence type="ECO:0000256" key="1">
    <source>
        <dbReference type="SAM" id="Phobius"/>
    </source>
</evidence>
<keyword evidence="1" id="KW-0472">Membrane</keyword>
<accession>A0ABT2PB79</accession>
<feature type="transmembrane region" description="Helical" evidence="1">
    <location>
        <begin position="73"/>
        <end position="91"/>
    </location>
</feature>
<feature type="transmembrane region" description="Helical" evidence="1">
    <location>
        <begin position="97"/>
        <end position="119"/>
    </location>
</feature>
<evidence type="ECO:0000313" key="2">
    <source>
        <dbReference type="EMBL" id="MCT9001820.1"/>
    </source>
</evidence>
<reference evidence="2 3" key="1">
    <citation type="journal article" date="2024" name="Int. J. Syst. Evol. Microbiol.">
        <title>Microbacterium memoriense sp. nov., a member of the Actinomycetota from marine beach sediment of the north coast of Portugal.</title>
        <authorList>
            <person name="Santos J.D.N.D."/>
            <person name="Klimek D."/>
            <person name="Calusinska M."/>
            <person name="Lobo-da-Cunha A."/>
            <person name="Catita J."/>
            <person name="Goncalves H."/>
            <person name="Gonzalez I."/>
            <person name="Lage O.M."/>
        </authorList>
    </citation>
    <scope>NUCLEOTIDE SEQUENCE [LARGE SCALE GENOMIC DNA]</scope>
    <source>
        <strain evidence="2 3">PMIC_1C1B</strain>
    </source>
</reference>
<feature type="transmembrane region" description="Helical" evidence="1">
    <location>
        <begin position="140"/>
        <end position="159"/>
    </location>
</feature>
<dbReference type="Proteomes" id="UP001300496">
    <property type="component" value="Unassembled WGS sequence"/>
</dbReference>
<organism evidence="2 3">
    <name type="scientific">Microbacterium memoriense</name>
    <dbReference type="NCBI Taxonomy" id="2978350"/>
    <lineage>
        <taxon>Bacteria</taxon>
        <taxon>Bacillati</taxon>
        <taxon>Actinomycetota</taxon>
        <taxon>Actinomycetes</taxon>
        <taxon>Micrococcales</taxon>
        <taxon>Microbacteriaceae</taxon>
        <taxon>Microbacterium</taxon>
    </lineage>
</organism>